<comment type="caution">
    <text evidence="2">The sequence shown here is derived from an EMBL/GenBank/DDBJ whole genome shotgun (WGS) entry which is preliminary data.</text>
</comment>
<evidence type="ECO:0008006" key="4">
    <source>
        <dbReference type="Google" id="ProtNLM"/>
    </source>
</evidence>
<keyword evidence="3" id="KW-1185">Reference proteome</keyword>
<organism evidence="2 3">
    <name type="scientific">Ureibacillus galli</name>
    <dbReference type="NCBI Taxonomy" id="2762222"/>
    <lineage>
        <taxon>Bacteria</taxon>
        <taxon>Bacillati</taxon>
        <taxon>Bacillota</taxon>
        <taxon>Bacilli</taxon>
        <taxon>Bacillales</taxon>
        <taxon>Caryophanaceae</taxon>
        <taxon>Ureibacillus</taxon>
    </lineage>
</organism>
<gene>
    <name evidence="2" type="ORF">H9636_05155</name>
</gene>
<name>A0ABR8X9P0_9BACL</name>
<keyword evidence="1" id="KW-0812">Transmembrane</keyword>
<keyword evidence="1" id="KW-0472">Membrane</keyword>
<sequence>MKELYRTGLIFFSLGSLMLFLHRLIAEAVRFDSGISETLHFNLFLYIPSLFFIIIGLILMVIFISIEVKKKRPGNN</sequence>
<accession>A0ABR8X9P0</accession>
<evidence type="ECO:0000313" key="2">
    <source>
        <dbReference type="EMBL" id="MBD8026041.1"/>
    </source>
</evidence>
<proteinExistence type="predicted"/>
<feature type="transmembrane region" description="Helical" evidence="1">
    <location>
        <begin position="44"/>
        <end position="66"/>
    </location>
</feature>
<dbReference type="Proteomes" id="UP000640930">
    <property type="component" value="Unassembled WGS sequence"/>
</dbReference>
<protein>
    <recommendedName>
        <fullName evidence="4">Group-specific protein</fullName>
    </recommendedName>
</protein>
<evidence type="ECO:0000313" key="3">
    <source>
        <dbReference type="Proteomes" id="UP000640930"/>
    </source>
</evidence>
<keyword evidence="1" id="KW-1133">Transmembrane helix</keyword>
<reference evidence="2 3" key="1">
    <citation type="submission" date="2020-08" db="EMBL/GenBank/DDBJ databases">
        <title>A Genomic Blueprint of the Chicken Gut Microbiome.</title>
        <authorList>
            <person name="Gilroy R."/>
            <person name="Ravi A."/>
            <person name="Getino M."/>
            <person name="Pursley I."/>
            <person name="Horton D.L."/>
            <person name="Alikhan N.-F."/>
            <person name="Baker D."/>
            <person name="Gharbi K."/>
            <person name="Hall N."/>
            <person name="Watson M."/>
            <person name="Adriaenssens E.M."/>
            <person name="Foster-Nyarko E."/>
            <person name="Jarju S."/>
            <person name="Secka A."/>
            <person name="Antonio M."/>
            <person name="Oren A."/>
            <person name="Chaudhuri R."/>
            <person name="La Ragione R.M."/>
            <person name="Hildebrand F."/>
            <person name="Pallen M.J."/>
        </authorList>
    </citation>
    <scope>NUCLEOTIDE SEQUENCE [LARGE SCALE GENOMIC DNA]</scope>
    <source>
        <strain evidence="2 3">Re31</strain>
    </source>
</reference>
<dbReference type="RefSeq" id="WP_191706554.1">
    <property type="nucleotide sequence ID" value="NZ_JACSQA010000004.1"/>
</dbReference>
<evidence type="ECO:0000256" key="1">
    <source>
        <dbReference type="SAM" id="Phobius"/>
    </source>
</evidence>
<dbReference type="EMBL" id="JACSQA010000004">
    <property type="protein sequence ID" value="MBD8026041.1"/>
    <property type="molecule type" value="Genomic_DNA"/>
</dbReference>